<sequence length="760" mass="88490">MKLKKLFMLLFIFNTVLFIGVAVVINKYQNSTVVLEKAYNMQYKSLILADELRQSSDDLTRMARTYVITANPMFEEQYKTVLAIRNGELPRPKRYNGIFWDFLSIDGSIPQLDGEKIPLRELMKNANFPESELNMLFTSQNESDDLTKLEHKAMNAMKGIFLDKDGNYTIKDKPDFALARELMHSKDYHEAKIRIMEPLDNFYKAFEKRTKQKVDEARFTVQKLEFYVNSIVLFSIILFLMSFFIILFRIVYPLDLLRKVMLKLSKNNMNIDIEDSKFDDEIGDMIGAVEIFKKNTQNLITSEHKIKVAMQEAKNANKAKSIFLARMSHELRTPLNAILGFTNILQKSIKTTLEKENLNIIKRSAEHLLNIINEILEISKIEAGKMELNPKNFNFFDLIKEIEELFAFRCSNKNLDFKIEIKNIPKYINADEQRLKQILINLLGNSLKFTKKGFVSLCIYELKNKLFFEVKDSGIGISKKYQEKIFKPFEQIKKDNYTVEGTGLGLSITKELINLMGGDIYLKSKVDVGSEFYFSINYNKSNQNEIQNIALKNIVGIENQNFLKTVLIVDDIKENRELMVQLLNFYGIKTVQASSGFQALQIFEKEKLDLIFMDILMEGMDGKETILNIRKIKEGKNIPIIALSANVFIEDKNDVLNSGANDFLAKPVEEKEIFLILQKYLNIELLYENKINTEKIDIEKELENIPKEFFKKLKEKAFLMDNDGILNLIKDYNLSQEFEIYVNSLINEFKYQELIDFYKE</sequence>
<evidence type="ECO:0000313" key="13">
    <source>
        <dbReference type="EMBL" id="PUE66787.1"/>
    </source>
</evidence>
<evidence type="ECO:0000256" key="9">
    <source>
        <dbReference type="SAM" id="Phobius"/>
    </source>
</evidence>
<dbReference type="SUPFAM" id="SSF47384">
    <property type="entry name" value="Homodimeric domain of signal transducing histidine kinase"/>
    <property type="match status" value="1"/>
</dbReference>
<dbReference type="InterPro" id="IPR003594">
    <property type="entry name" value="HATPase_dom"/>
</dbReference>
<evidence type="ECO:0000256" key="2">
    <source>
        <dbReference type="ARBA" id="ARBA00004370"/>
    </source>
</evidence>
<dbReference type="InterPro" id="IPR003661">
    <property type="entry name" value="HisK_dim/P_dom"/>
</dbReference>
<evidence type="ECO:0000256" key="8">
    <source>
        <dbReference type="PROSITE-ProRule" id="PRU00169"/>
    </source>
</evidence>
<proteinExistence type="predicted"/>
<dbReference type="PROSITE" id="PS50885">
    <property type="entry name" value="HAMP"/>
    <property type="match status" value="1"/>
</dbReference>
<name>A0ABX5JHB6_9BACT</name>
<keyword evidence="14" id="KW-1185">Reference proteome</keyword>
<dbReference type="Proteomes" id="UP000251311">
    <property type="component" value="Unassembled WGS sequence"/>
</dbReference>
<dbReference type="InterPro" id="IPR011006">
    <property type="entry name" value="CheY-like_superfamily"/>
</dbReference>
<dbReference type="Gene3D" id="3.40.50.2300">
    <property type="match status" value="1"/>
</dbReference>
<dbReference type="SUPFAM" id="SSF158472">
    <property type="entry name" value="HAMP domain-like"/>
    <property type="match status" value="1"/>
</dbReference>
<evidence type="ECO:0000256" key="5">
    <source>
        <dbReference type="ARBA" id="ARBA00022679"/>
    </source>
</evidence>
<feature type="domain" description="HAMP" evidence="12">
    <location>
        <begin position="248"/>
        <end position="301"/>
    </location>
</feature>
<evidence type="ECO:0000256" key="3">
    <source>
        <dbReference type="ARBA" id="ARBA00012438"/>
    </source>
</evidence>
<dbReference type="EMBL" id="MUXF01000008">
    <property type="protein sequence ID" value="PUE66787.1"/>
    <property type="molecule type" value="Genomic_DNA"/>
</dbReference>
<accession>A0ABX5JHB6</accession>
<comment type="catalytic activity">
    <reaction evidence="1">
        <text>ATP + protein L-histidine = ADP + protein N-phospho-L-histidine.</text>
        <dbReference type="EC" id="2.7.13.3"/>
    </reaction>
</comment>
<reference evidence="13 14" key="1">
    <citation type="submission" date="2017-02" db="EMBL/GenBank/DDBJ databases">
        <title>Arcobacter lacus sp. nov., a new species isolated from reclaimed water.</title>
        <authorList>
            <person name="Figueras M.J."/>
            <person name="Perez-Cataluna A."/>
            <person name="Salas-Masso N."/>
        </authorList>
    </citation>
    <scope>NUCLEOTIDE SEQUENCE [LARGE SCALE GENOMIC DNA]</scope>
    <source>
        <strain evidence="13 14">RW43-9</strain>
    </source>
</reference>
<dbReference type="Pfam" id="PF02518">
    <property type="entry name" value="HATPase_c"/>
    <property type="match status" value="1"/>
</dbReference>
<dbReference type="Gene3D" id="6.10.340.10">
    <property type="match status" value="1"/>
</dbReference>
<dbReference type="PRINTS" id="PR00344">
    <property type="entry name" value="BCTRLSENSOR"/>
</dbReference>
<evidence type="ECO:0000256" key="7">
    <source>
        <dbReference type="ARBA" id="ARBA00023012"/>
    </source>
</evidence>
<evidence type="ECO:0000256" key="1">
    <source>
        <dbReference type="ARBA" id="ARBA00000085"/>
    </source>
</evidence>
<dbReference type="SUPFAM" id="SSF55874">
    <property type="entry name" value="ATPase domain of HSP90 chaperone/DNA topoisomerase II/histidine kinase"/>
    <property type="match status" value="1"/>
</dbReference>
<keyword evidence="9" id="KW-0472">Membrane</keyword>
<dbReference type="CDD" id="cd00082">
    <property type="entry name" value="HisKA"/>
    <property type="match status" value="1"/>
</dbReference>
<keyword evidence="9" id="KW-1133">Transmembrane helix</keyword>
<dbReference type="PANTHER" id="PTHR45339">
    <property type="entry name" value="HYBRID SIGNAL TRANSDUCTION HISTIDINE KINASE J"/>
    <property type="match status" value="1"/>
</dbReference>
<feature type="domain" description="Response regulatory" evidence="11">
    <location>
        <begin position="565"/>
        <end position="681"/>
    </location>
</feature>
<keyword evidence="6 13" id="KW-0418">Kinase</keyword>
<dbReference type="InterPro" id="IPR005467">
    <property type="entry name" value="His_kinase_dom"/>
</dbReference>
<dbReference type="InterPro" id="IPR001789">
    <property type="entry name" value="Sig_transdc_resp-reg_receiver"/>
</dbReference>
<feature type="transmembrane region" description="Helical" evidence="9">
    <location>
        <begin position="6"/>
        <end position="25"/>
    </location>
</feature>
<comment type="caution">
    <text evidence="13">The sequence shown here is derived from an EMBL/GenBank/DDBJ whole genome shotgun (WGS) entry which is preliminary data.</text>
</comment>
<dbReference type="InterPro" id="IPR036890">
    <property type="entry name" value="HATPase_C_sf"/>
</dbReference>
<dbReference type="CDD" id="cd17546">
    <property type="entry name" value="REC_hyHK_CKI1_RcsC-like"/>
    <property type="match status" value="1"/>
</dbReference>
<dbReference type="PROSITE" id="PS50110">
    <property type="entry name" value="RESPONSE_REGULATORY"/>
    <property type="match status" value="1"/>
</dbReference>
<feature type="modified residue" description="4-aspartylphosphate" evidence="8">
    <location>
        <position position="614"/>
    </location>
</feature>
<dbReference type="InterPro" id="IPR004358">
    <property type="entry name" value="Sig_transdc_His_kin-like_C"/>
</dbReference>
<dbReference type="CDD" id="cd16922">
    <property type="entry name" value="HATPase_EvgS-ArcB-TorS-like"/>
    <property type="match status" value="1"/>
</dbReference>
<evidence type="ECO:0000313" key="14">
    <source>
        <dbReference type="Proteomes" id="UP000251311"/>
    </source>
</evidence>
<keyword evidence="4 8" id="KW-0597">Phosphoprotein</keyword>
<dbReference type="Pfam" id="PF00072">
    <property type="entry name" value="Response_reg"/>
    <property type="match status" value="1"/>
</dbReference>
<evidence type="ECO:0000256" key="4">
    <source>
        <dbReference type="ARBA" id="ARBA00022553"/>
    </source>
</evidence>
<gene>
    <name evidence="13" type="ORF">B0175_05320</name>
</gene>
<dbReference type="SMART" id="SM00388">
    <property type="entry name" value="HisKA"/>
    <property type="match status" value="1"/>
</dbReference>
<protein>
    <recommendedName>
        <fullName evidence="3">histidine kinase</fullName>
        <ecNumber evidence="3">2.7.13.3</ecNumber>
    </recommendedName>
</protein>
<comment type="subcellular location">
    <subcellularLocation>
        <location evidence="2">Membrane</location>
    </subcellularLocation>
</comment>
<dbReference type="GO" id="GO:0016301">
    <property type="term" value="F:kinase activity"/>
    <property type="evidence" value="ECO:0007669"/>
    <property type="project" value="UniProtKB-KW"/>
</dbReference>
<keyword evidence="9" id="KW-0812">Transmembrane</keyword>
<evidence type="ECO:0000256" key="6">
    <source>
        <dbReference type="ARBA" id="ARBA00022777"/>
    </source>
</evidence>
<dbReference type="Pfam" id="PF00512">
    <property type="entry name" value="HisKA"/>
    <property type="match status" value="1"/>
</dbReference>
<dbReference type="InterPro" id="IPR036097">
    <property type="entry name" value="HisK_dim/P_sf"/>
</dbReference>
<dbReference type="SUPFAM" id="SSF52172">
    <property type="entry name" value="CheY-like"/>
    <property type="match status" value="1"/>
</dbReference>
<dbReference type="InterPro" id="IPR003660">
    <property type="entry name" value="HAMP_dom"/>
</dbReference>
<organism evidence="13 14">
    <name type="scientific">Arcobacter lacus</name>
    <dbReference type="NCBI Taxonomy" id="1912876"/>
    <lineage>
        <taxon>Bacteria</taxon>
        <taxon>Pseudomonadati</taxon>
        <taxon>Campylobacterota</taxon>
        <taxon>Epsilonproteobacteria</taxon>
        <taxon>Campylobacterales</taxon>
        <taxon>Arcobacteraceae</taxon>
        <taxon>Arcobacter</taxon>
    </lineage>
</organism>
<feature type="transmembrane region" description="Helical" evidence="9">
    <location>
        <begin position="226"/>
        <end position="252"/>
    </location>
</feature>
<dbReference type="EC" id="2.7.13.3" evidence="3"/>
<evidence type="ECO:0000259" key="12">
    <source>
        <dbReference type="PROSITE" id="PS50885"/>
    </source>
</evidence>
<evidence type="ECO:0000259" key="10">
    <source>
        <dbReference type="PROSITE" id="PS50109"/>
    </source>
</evidence>
<dbReference type="PANTHER" id="PTHR45339:SF1">
    <property type="entry name" value="HYBRID SIGNAL TRANSDUCTION HISTIDINE KINASE J"/>
    <property type="match status" value="1"/>
</dbReference>
<feature type="domain" description="Histidine kinase" evidence="10">
    <location>
        <begin position="326"/>
        <end position="540"/>
    </location>
</feature>
<dbReference type="Gene3D" id="3.30.565.10">
    <property type="entry name" value="Histidine kinase-like ATPase, C-terminal domain"/>
    <property type="match status" value="1"/>
</dbReference>
<keyword evidence="7" id="KW-0902">Two-component regulatory system</keyword>
<dbReference type="SMART" id="SM00304">
    <property type="entry name" value="HAMP"/>
    <property type="match status" value="1"/>
</dbReference>
<keyword evidence="5" id="KW-0808">Transferase</keyword>
<dbReference type="SMART" id="SM00387">
    <property type="entry name" value="HATPase_c"/>
    <property type="match status" value="1"/>
</dbReference>
<dbReference type="RefSeq" id="WP_108527619.1">
    <property type="nucleotide sequence ID" value="NZ_MUXF01000008.1"/>
</dbReference>
<evidence type="ECO:0000259" key="11">
    <source>
        <dbReference type="PROSITE" id="PS50110"/>
    </source>
</evidence>
<dbReference type="SMART" id="SM00448">
    <property type="entry name" value="REC"/>
    <property type="match status" value="1"/>
</dbReference>
<dbReference type="Gene3D" id="1.10.287.130">
    <property type="match status" value="1"/>
</dbReference>
<dbReference type="PROSITE" id="PS50109">
    <property type="entry name" value="HIS_KIN"/>
    <property type="match status" value="1"/>
</dbReference>